<reference evidence="1 2" key="1">
    <citation type="journal article" date="2021" name="Sci. Rep.">
        <title>Genome sequencing of the multicellular alga Astrephomene provides insights into convergent evolution of germ-soma differentiation.</title>
        <authorList>
            <person name="Yamashita S."/>
            <person name="Yamamoto K."/>
            <person name="Matsuzaki R."/>
            <person name="Suzuki S."/>
            <person name="Yamaguchi H."/>
            <person name="Hirooka S."/>
            <person name="Minakuchi Y."/>
            <person name="Miyagishima S."/>
            <person name="Kawachi M."/>
            <person name="Toyoda A."/>
            <person name="Nozaki H."/>
        </authorList>
    </citation>
    <scope>NUCLEOTIDE SEQUENCE [LARGE SCALE GENOMIC DNA]</scope>
    <source>
        <strain evidence="1 2">NIES-4017</strain>
    </source>
</reference>
<proteinExistence type="predicted"/>
<evidence type="ECO:0000313" key="1">
    <source>
        <dbReference type="EMBL" id="GFR46423.1"/>
    </source>
</evidence>
<gene>
    <name evidence="1" type="ORF">Agub_g7928</name>
</gene>
<feature type="non-terminal residue" evidence="1">
    <location>
        <position position="273"/>
    </location>
</feature>
<organism evidence="1 2">
    <name type="scientific">Astrephomene gubernaculifera</name>
    <dbReference type="NCBI Taxonomy" id="47775"/>
    <lineage>
        <taxon>Eukaryota</taxon>
        <taxon>Viridiplantae</taxon>
        <taxon>Chlorophyta</taxon>
        <taxon>core chlorophytes</taxon>
        <taxon>Chlorophyceae</taxon>
        <taxon>CS clade</taxon>
        <taxon>Chlamydomonadales</taxon>
        <taxon>Astrephomenaceae</taxon>
        <taxon>Astrephomene</taxon>
    </lineage>
</organism>
<sequence length="273" mass="31132">MQVVRWSYINNAAIMRFLAAILILSLSITAFGSGIRPVATGRTAHRALSRPSGTRLAANKCVFVLATAHSGSNALMDALNQIPNYLIRGENWAAHLNLFHAYQRLSTLPRAPGQSYINWAEHRHASFQTVKSLYEGQASSRNLPFFTEFQIDRVIIATRLYYNVLYGRYGDGVVSGFKEIRYVCGISLDSNKCEEHFSQFLAFLRRLCIHVKVLLLTRSLHTYYANPGIFEGLAESLRQKTEKDLEKTHEVYDAFVERYPEVVFRVHTEDMFD</sequence>
<keyword evidence="2" id="KW-1185">Reference proteome</keyword>
<dbReference type="Proteomes" id="UP001054857">
    <property type="component" value="Unassembled WGS sequence"/>
</dbReference>
<evidence type="ECO:0000313" key="2">
    <source>
        <dbReference type="Proteomes" id="UP001054857"/>
    </source>
</evidence>
<name>A0AAD3DRA4_9CHLO</name>
<dbReference type="InterPro" id="IPR027417">
    <property type="entry name" value="P-loop_NTPase"/>
</dbReference>
<protein>
    <recommendedName>
        <fullName evidence="3">Sulfotransferase</fullName>
    </recommendedName>
</protein>
<dbReference type="AlphaFoldDB" id="A0AAD3DRA4"/>
<accession>A0AAD3DRA4</accession>
<evidence type="ECO:0008006" key="3">
    <source>
        <dbReference type="Google" id="ProtNLM"/>
    </source>
</evidence>
<comment type="caution">
    <text evidence="1">The sequence shown here is derived from an EMBL/GenBank/DDBJ whole genome shotgun (WGS) entry which is preliminary data.</text>
</comment>
<dbReference type="Gene3D" id="3.40.50.300">
    <property type="entry name" value="P-loop containing nucleotide triphosphate hydrolases"/>
    <property type="match status" value="1"/>
</dbReference>
<dbReference type="EMBL" id="BMAR01000014">
    <property type="protein sequence ID" value="GFR46423.1"/>
    <property type="molecule type" value="Genomic_DNA"/>
</dbReference>